<reference evidence="1 2" key="1">
    <citation type="journal article" date="2018" name="Mol. Biol. Evol.">
        <title>Broad Genomic Sampling Reveals a Smut Pathogenic Ancestry of the Fungal Clade Ustilaginomycotina.</title>
        <authorList>
            <person name="Kijpornyongpan T."/>
            <person name="Mondo S.J."/>
            <person name="Barry K."/>
            <person name="Sandor L."/>
            <person name="Lee J."/>
            <person name="Lipzen A."/>
            <person name="Pangilinan J."/>
            <person name="LaButti K."/>
            <person name="Hainaut M."/>
            <person name="Henrissat B."/>
            <person name="Grigoriev I.V."/>
            <person name="Spatafora J.W."/>
            <person name="Aime M.C."/>
        </authorList>
    </citation>
    <scope>NUCLEOTIDE SEQUENCE [LARGE SCALE GENOMIC DNA]</scope>
    <source>
        <strain evidence="1 2">SA 807</strain>
    </source>
</reference>
<name>A0ACD0NNU0_9BASI</name>
<evidence type="ECO:0000313" key="1">
    <source>
        <dbReference type="EMBL" id="PWN47481.1"/>
    </source>
</evidence>
<gene>
    <name evidence="1" type="ORF">IE53DRAFT_247783</name>
</gene>
<accession>A0ACD0NNU0</accession>
<dbReference type="Proteomes" id="UP000245626">
    <property type="component" value="Unassembled WGS sequence"/>
</dbReference>
<protein>
    <submittedName>
        <fullName evidence="1">Uncharacterized protein</fullName>
    </submittedName>
</protein>
<dbReference type="EMBL" id="KZ820420">
    <property type="protein sequence ID" value="PWN47481.1"/>
    <property type="molecule type" value="Genomic_DNA"/>
</dbReference>
<organism evidence="1 2">
    <name type="scientific">Violaceomyces palustris</name>
    <dbReference type="NCBI Taxonomy" id="1673888"/>
    <lineage>
        <taxon>Eukaryota</taxon>
        <taxon>Fungi</taxon>
        <taxon>Dikarya</taxon>
        <taxon>Basidiomycota</taxon>
        <taxon>Ustilaginomycotina</taxon>
        <taxon>Ustilaginomycetes</taxon>
        <taxon>Violaceomycetales</taxon>
        <taxon>Violaceomycetaceae</taxon>
        <taxon>Violaceomyces</taxon>
    </lineage>
</organism>
<evidence type="ECO:0000313" key="2">
    <source>
        <dbReference type="Proteomes" id="UP000245626"/>
    </source>
</evidence>
<keyword evidence="2" id="KW-1185">Reference proteome</keyword>
<proteinExistence type="predicted"/>
<sequence>MTRSILPLPSFHLHPIPTSICLNPLPFVSVKRPVWFDEGEFGKKASFLGSSGVGISDLGGTTRTEDRREASLPKKKKKERKRERINKLLDRGFGSKEVVGGLKIRPHFRGRAKAAKDQGEEREGEGERERERRAASSLRVKVVCQKKFRSCTTTTYFDCDDVGPSYEPPSVKERLNVT</sequence>